<feature type="transmembrane region" description="Helical" evidence="7">
    <location>
        <begin position="650"/>
        <end position="670"/>
    </location>
</feature>
<keyword evidence="10" id="KW-1185">Reference proteome</keyword>
<feature type="transmembrane region" description="Helical" evidence="7">
    <location>
        <begin position="677"/>
        <end position="696"/>
    </location>
</feature>
<evidence type="ECO:0000256" key="5">
    <source>
        <dbReference type="ARBA" id="ARBA00023136"/>
    </source>
</evidence>
<dbReference type="InterPro" id="IPR051572">
    <property type="entry name" value="VTC_Complex_Subunit"/>
</dbReference>
<dbReference type="InterPro" id="IPR042267">
    <property type="entry name" value="VTC_sf"/>
</dbReference>
<dbReference type="InterPro" id="IPR004331">
    <property type="entry name" value="SPX_dom"/>
</dbReference>
<dbReference type="CDD" id="cd14480">
    <property type="entry name" value="SPX_VTC2_like"/>
    <property type="match status" value="1"/>
</dbReference>
<keyword evidence="5 7" id="KW-0472">Membrane</keyword>
<evidence type="ECO:0000313" key="10">
    <source>
        <dbReference type="Proteomes" id="UP000726737"/>
    </source>
</evidence>
<dbReference type="PANTHER" id="PTHR46140">
    <property type="entry name" value="VACUOLAR TRANSPORTER CHAPERONE 1-RELATED"/>
    <property type="match status" value="1"/>
</dbReference>
<evidence type="ECO:0000256" key="1">
    <source>
        <dbReference type="ARBA" id="ARBA00004128"/>
    </source>
</evidence>
<feature type="region of interest" description="Disordered" evidence="6">
    <location>
        <begin position="555"/>
        <end position="579"/>
    </location>
</feature>
<keyword evidence="2" id="KW-0926">Vacuole</keyword>
<dbReference type="AlphaFoldDB" id="A0A9P6QD96"/>
<dbReference type="EMBL" id="JAAAJA010000022">
    <property type="protein sequence ID" value="KAG0266097.1"/>
    <property type="molecule type" value="Genomic_DNA"/>
</dbReference>
<comment type="subcellular location">
    <subcellularLocation>
        <location evidence="1">Vacuole membrane</location>
        <topology evidence="1">Multi-pass membrane protein</topology>
    </subcellularLocation>
</comment>
<feature type="transmembrane region" description="Helical" evidence="7">
    <location>
        <begin position="716"/>
        <end position="735"/>
    </location>
</feature>
<feature type="compositionally biased region" description="Polar residues" evidence="6">
    <location>
        <begin position="496"/>
        <end position="506"/>
    </location>
</feature>
<evidence type="ECO:0000256" key="7">
    <source>
        <dbReference type="SAM" id="Phobius"/>
    </source>
</evidence>
<dbReference type="Pfam" id="PF02656">
    <property type="entry name" value="DUF202"/>
    <property type="match status" value="1"/>
</dbReference>
<dbReference type="OrthoDB" id="6493944at2759"/>
<dbReference type="Gene3D" id="3.20.100.30">
    <property type="entry name" value="VTC, catalytic tunnel domain"/>
    <property type="match status" value="1"/>
</dbReference>
<dbReference type="Pfam" id="PF03105">
    <property type="entry name" value="SPX"/>
    <property type="match status" value="1"/>
</dbReference>
<dbReference type="InterPro" id="IPR018966">
    <property type="entry name" value="VTC_domain"/>
</dbReference>
<evidence type="ECO:0000256" key="4">
    <source>
        <dbReference type="ARBA" id="ARBA00022989"/>
    </source>
</evidence>
<evidence type="ECO:0000313" key="9">
    <source>
        <dbReference type="EMBL" id="KAG0266097.1"/>
    </source>
</evidence>
<dbReference type="GO" id="GO:0000329">
    <property type="term" value="C:fungal-type vacuole membrane"/>
    <property type="evidence" value="ECO:0007669"/>
    <property type="project" value="TreeGrafter"/>
</dbReference>
<dbReference type="Pfam" id="PF09359">
    <property type="entry name" value="VTC"/>
    <property type="match status" value="1"/>
</dbReference>
<sequence>MKFGDNLAESIYPQWKDNYVQYNALKKQLEEGLFKPAGWTERDEGIFGQTLDNDLTKVYNFVNEKFEELQERTTKAELRVATFQEAYNQKAIESLTSAISEITDEVNQLSKYCRTNYAGFLKIVKKHDKNVPYKLRPVFMVQLKSRTFYNVNFDSLVVRLSKLYHSLGQETLPFGTPITPSALAGLAKQGGLDRKSFKFWVHPDNVMEVKTTVLKHLPVILYTPRGPNTAESLDPSLSSVYLDNSAFDLYNSKLERKEGAQAIRLRWYGGPSNSEIFVERKIHYEVNKFGEYHDRFSIKEKYVDAFLKGDYTMDRQFAKLREQGVKSAAEIEQYEEMVKDIQKCIVDMKLKPVLRTVYNRTAFQIPGDKRVRLSLDSDLCMIREDNLDNKSRSGNHWRRMDIDYPLAPKTTYEQDMTRFNYAILEVKMELPPGKVTPAWVVELMNSHLVESAESFSKYVHGVAVLLESHVALLPFWLAQLEKEAVRAPDSMRGQLTGDTPSISRAGSTAEIQSINSRRSSIVSRSESENGASTRSLSKGKQRQALDVVVDSRYGQHRADNGYGPYNSSSRPASSRASSIGKKPFGFKGLGGIFRRSRKGADSLESNPLLDPSQSDNGSIPQIRIIPPKPKKVLGVLKVEAKVFFANERTFLKWMNISVLLGTLGVSLFNASDNIGRFAGILLALTALVTLVYSIWLYEKRLTMLRNRDPGPYDEPVMPTLLCACMLTAISLNFYLKSNMKSKP</sequence>
<keyword evidence="4 7" id="KW-1133">Transmembrane helix</keyword>
<dbReference type="PANTHER" id="PTHR46140:SF2">
    <property type="entry name" value="VACUOLAR TRANSPORTER CHAPERONE 3 COMPLEX SUBUNIT 3-RELATED"/>
    <property type="match status" value="1"/>
</dbReference>
<name>A0A9P6QD96_9FUNG</name>
<proteinExistence type="predicted"/>
<gene>
    <name evidence="9" type="primary">VTC4_4</name>
    <name evidence="9" type="ORF">BG011_003305</name>
</gene>
<dbReference type="GO" id="GO:0033254">
    <property type="term" value="C:vacuolar transporter chaperone complex"/>
    <property type="evidence" value="ECO:0007669"/>
    <property type="project" value="TreeGrafter"/>
</dbReference>
<evidence type="ECO:0000256" key="3">
    <source>
        <dbReference type="ARBA" id="ARBA00022692"/>
    </source>
</evidence>
<dbReference type="PROSITE" id="PS51382">
    <property type="entry name" value="SPX"/>
    <property type="match status" value="1"/>
</dbReference>
<feature type="compositionally biased region" description="Low complexity" evidence="6">
    <location>
        <begin position="510"/>
        <end position="524"/>
    </location>
</feature>
<keyword evidence="3 7" id="KW-0812">Transmembrane</keyword>
<evidence type="ECO:0000256" key="6">
    <source>
        <dbReference type="SAM" id="MobiDB-lite"/>
    </source>
</evidence>
<feature type="region of interest" description="Disordered" evidence="6">
    <location>
        <begin position="489"/>
        <end position="542"/>
    </location>
</feature>
<feature type="domain" description="SPX" evidence="8">
    <location>
        <begin position="1"/>
        <end position="141"/>
    </location>
</feature>
<evidence type="ECO:0000259" key="8">
    <source>
        <dbReference type="PROSITE" id="PS51382"/>
    </source>
</evidence>
<dbReference type="Proteomes" id="UP000726737">
    <property type="component" value="Unassembled WGS sequence"/>
</dbReference>
<reference evidence="9" key="1">
    <citation type="journal article" date="2020" name="Fungal Divers.">
        <title>Resolving the Mortierellaceae phylogeny through synthesis of multi-gene phylogenetics and phylogenomics.</title>
        <authorList>
            <person name="Vandepol N."/>
            <person name="Liber J."/>
            <person name="Desiro A."/>
            <person name="Na H."/>
            <person name="Kennedy M."/>
            <person name="Barry K."/>
            <person name="Grigoriev I.V."/>
            <person name="Miller A.N."/>
            <person name="O'Donnell K."/>
            <person name="Stajich J.E."/>
            <person name="Bonito G."/>
        </authorList>
    </citation>
    <scope>NUCLEOTIDE SEQUENCE</scope>
    <source>
        <strain evidence="9">KOD948</strain>
    </source>
</reference>
<evidence type="ECO:0000256" key="2">
    <source>
        <dbReference type="ARBA" id="ARBA00022554"/>
    </source>
</evidence>
<dbReference type="GO" id="GO:0006799">
    <property type="term" value="P:polyphosphate biosynthetic process"/>
    <property type="evidence" value="ECO:0007669"/>
    <property type="project" value="UniProtKB-ARBA"/>
</dbReference>
<comment type="caution">
    <text evidence="9">The sequence shown here is derived from an EMBL/GenBank/DDBJ whole genome shotgun (WGS) entry which is preliminary data.</text>
</comment>
<protein>
    <submittedName>
        <fullName evidence="9">Vacuolar transporter chaperone</fullName>
    </submittedName>
</protein>
<feature type="compositionally biased region" description="Low complexity" evidence="6">
    <location>
        <begin position="567"/>
        <end position="579"/>
    </location>
</feature>
<dbReference type="InterPro" id="IPR003807">
    <property type="entry name" value="DUF202"/>
</dbReference>
<accession>A0A9P6QD96</accession>
<feature type="compositionally biased region" description="Polar residues" evidence="6">
    <location>
        <begin position="529"/>
        <end position="538"/>
    </location>
</feature>
<organism evidence="9 10">
    <name type="scientific">Mortierella polycephala</name>
    <dbReference type="NCBI Taxonomy" id="41804"/>
    <lineage>
        <taxon>Eukaryota</taxon>
        <taxon>Fungi</taxon>
        <taxon>Fungi incertae sedis</taxon>
        <taxon>Mucoromycota</taxon>
        <taxon>Mortierellomycotina</taxon>
        <taxon>Mortierellomycetes</taxon>
        <taxon>Mortierellales</taxon>
        <taxon>Mortierellaceae</taxon>
        <taxon>Mortierella</taxon>
    </lineage>
</organism>
<feature type="region of interest" description="Disordered" evidence="6">
    <location>
        <begin position="602"/>
        <end position="623"/>
    </location>
</feature>